<name>A0ACC1KF82_9FUNG</name>
<proteinExistence type="predicted"/>
<sequence length="448" mass="50233">MPRSLAELEASEITSPDTELNINAFVRRVRQVAPMAKEISISLIASRSDDTRFPIDLLGSLVSQLGQHAVDLDYKFGYQPAIVDLQLCGLRRLTYCSLDATDDGQRIMQLVRNNAATLQVLELSVHAFTDMAGLIRCPDGSYVQYPCLQTLRLQDQPGVDAPHMLEFPGAVPFPSLRRLALDRGFYFSDDTVFRGNSATLEYLSLSLSSHVTMILRNHRVFAPLSHPKLHYVDIAVDDDPEPGLFETEIDFLRFMMSIGPSAPARTIRGALGVTEIQSAIPVFGEYACIQVLRLTSVKLNLWDAIALIKALSLLSDLHAPFPDLGPLPRGVAKHKLPAYVIANYAPTGKRFRRWVCESGSGSTIKKIVRCVLLLALVCPNFDYAAVDITNRDTIMAHMKRMITTDGFRPHALRLRRLLFGGYENEIPSLKTIRQRMEQYARRRHQQIE</sequence>
<comment type="caution">
    <text evidence="1">The sequence shown here is derived from an EMBL/GenBank/DDBJ whole genome shotgun (WGS) entry which is preliminary data.</text>
</comment>
<gene>
    <name evidence="1" type="ORF">GGI18_002702</name>
</gene>
<dbReference type="EMBL" id="JANBUK010000729">
    <property type="protein sequence ID" value="KAJ2788904.1"/>
    <property type="molecule type" value="Genomic_DNA"/>
</dbReference>
<protein>
    <submittedName>
        <fullName evidence="1">Uncharacterized protein</fullName>
    </submittedName>
</protein>
<reference evidence="1" key="1">
    <citation type="submission" date="2022-07" db="EMBL/GenBank/DDBJ databases">
        <title>Phylogenomic reconstructions and comparative analyses of Kickxellomycotina fungi.</title>
        <authorList>
            <person name="Reynolds N.K."/>
            <person name="Stajich J.E."/>
            <person name="Barry K."/>
            <person name="Grigoriev I.V."/>
            <person name="Crous P."/>
            <person name="Smith M.E."/>
        </authorList>
    </citation>
    <scope>NUCLEOTIDE SEQUENCE</scope>
    <source>
        <strain evidence="1">BCRC 34191</strain>
    </source>
</reference>
<evidence type="ECO:0000313" key="1">
    <source>
        <dbReference type="EMBL" id="KAJ2788904.1"/>
    </source>
</evidence>
<dbReference type="Proteomes" id="UP001140066">
    <property type="component" value="Unassembled WGS sequence"/>
</dbReference>
<accession>A0ACC1KF82</accession>
<organism evidence="1 2">
    <name type="scientific">Coemansia linderi</name>
    <dbReference type="NCBI Taxonomy" id="2663919"/>
    <lineage>
        <taxon>Eukaryota</taxon>
        <taxon>Fungi</taxon>
        <taxon>Fungi incertae sedis</taxon>
        <taxon>Zoopagomycota</taxon>
        <taxon>Kickxellomycotina</taxon>
        <taxon>Kickxellomycetes</taxon>
        <taxon>Kickxellales</taxon>
        <taxon>Kickxellaceae</taxon>
        <taxon>Coemansia</taxon>
    </lineage>
</organism>
<evidence type="ECO:0000313" key="2">
    <source>
        <dbReference type="Proteomes" id="UP001140066"/>
    </source>
</evidence>
<keyword evidence="2" id="KW-1185">Reference proteome</keyword>